<protein>
    <submittedName>
        <fullName evidence="9">Sugar phosphate permease</fullName>
    </submittedName>
</protein>
<dbReference type="OrthoDB" id="9773957at2"/>
<proteinExistence type="predicted"/>
<dbReference type="GO" id="GO:0005886">
    <property type="term" value="C:plasma membrane"/>
    <property type="evidence" value="ECO:0007669"/>
    <property type="project" value="TreeGrafter"/>
</dbReference>
<feature type="transmembrane region" description="Helical" evidence="7">
    <location>
        <begin position="152"/>
        <end position="172"/>
    </location>
</feature>
<feature type="transmembrane region" description="Helical" evidence="7">
    <location>
        <begin position="371"/>
        <end position="392"/>
    </location>
</feature>
<feature type="transmembrane region" description="Helical" evidence="7">
    <location>
        <begin position="247"/>
        <end position="268"/>
    </location>
</feature>
<dbReference type="PROSITE" id="PS50850">
    <property type="entry name" value="MFS"/>
    <property type="match status" value="1"/>
</dbReference>
<dbReference type="SUPFAM" id="SSF103473">
    <property type="entry name" value="MFS general substrate transporter"/>
    <property type="match status" value="1"/>
</dbReference>
<feature type="transmembrane region" description="Helical" evidence="7">
    <location>
        <begin position="184"/>
        <end position="206"/>
    </location>
</feature>
<accession>A0A1G7RNM9</accession>
<keyword evidence="10" id="KW-1185">Reference proteome</keyword>
<feature type="domain" description="Major facilitator superfamily (MFS) profile" evidence="8">
    <location>
        <begin position="25"/>
        <end position="428"/>
    </location>
</feature>
<evidence type="ECO:0000259" key="8">
    <source>
        <dbReference type="PROSITE" id="PS50850"/>
    </source>
</evidence>
<keyword evidence="6 7" id="KW-0472">Membrane</keyword>
<evidence type="ECO:0000256" key="3">
    <source>
        <dbReference type="ARBA" id="ARBA00022692"/>
    </source>
</evidence>
<dbReference type="STRING" id="89065.SAMN05216605_101206"/>
<feature type="transmembrane region" description="Helical" evidence="7">
    <location>
        <begin position="91"/>
        <end position="110"/>
    </location>
</feature>
<dbReference type="InterPro" id="IPR011701">
    <property type="entry name" value="MFS"/>
</dbReference>
<keyword evidence="5 7" id="KW-1133">Transmembrane helix</keyword>
<keyword evidence="4" id="KW-0058">Aromatic hydrocarbons catabolism</keyword>
<evidence type="ECO:0000256" key="6">
    <source>
        <dbReference type="ARBA" id="ARBA00023136"/>
    </source>
</evidence>
<feature type="transmembrane region" description="Helical" evidence="7">
    <location>
        <begin position="404"/>
        <end position="422"/>
    </location>
</feature>
<name>A0A1G7RNM9_9PSED</name>
<evidence type="ECO:0000256" key="1">
    <source>
        <dbReference type="ARBA" id="ARBA00004141"/>
    </source>
</evidence>
<feature type="transmembrane region" description="Helical" evidence="7">
    <location>
        <begin position="60"/>
        <end position="79"/>
    </location>
</feature>
<dbReference type="PANTHER" id="PTHR43791:SF36">
    <property type="entry name" value="TRANSPORTER, PUTATIVE (AFU_ORTHOLOGUE AFUA_6G08340)-RELATED"/>
    <property type="match status" value="1"/>
</dbReference>
<evidence type="ECO:0000313" key="10">
    <source>
        <dbReference type="Proteomes" id="UP000182894"/>
    </source>
</evidence>
<dbReference type="CDD" id="cd17319">
    <property type="entry name" value="MFS_ExuT_GudP_like"/>
    <property type="match status" value="1"/>
</dbReference>
<evidence type="ECO:0000256" key="5">
    <source>
        <dbReference type="ARBA" id="ARBA00022989"/>
    </source>
</evidence>
<sequence>MSVESNNNNNPDALSRLYRKISWRLLPFLLLCYVFAYLDRVNIGFAKLQMQADLGFNDKVYGIAAGMFFVGYVLFEVPSNLMLPKVGVRRTVGRIMVLWGLTSTSMLFVQSQTTFYVLRFILGVFEAGFAPAMIFYMTYWYAQKRMASVMSIIWLAAPLAGIFAAPVSTWIMDAFAGHGGLAGWQWMFLLEGLPCAALGVVAWFYLTDRPADADWLSADEKRLLAAQVNVEKAPHHSFKAVMRDPKIYLLAAAYFCLLNGIYTTSFWLPTLLRDAGIADIKQIGLYTAIPYVAAVVAMIVFSRSSDRHGERRLHSAIPALIAAVALACSTQIIGNLFWTMVSLIVATSMSWVAYTVFWAMPGQFLKGDSAAGGIALINSIGQTGGFFSPIIIGWAKTATGTTSSGLLLMSSLLVVGALLLLASRAPEQSIASALPVQ</sequence>
<feature type="transmembrane region" description="Helical" evidence="7">
    <location>
        <begin position="283"/>
        <end position="301"/>
    </location>
</feature>
<feature type="transmembrane region" description="Helical" evidence="7">
    <location>
        <begin position="313"/>
        <end position="334"/>
    </location>
</feature>
<dbReference type="EMBL" id="FNCO01000001">
    <property type="protein sequence ID" value="SDG12387.1"/>
    <property type="molecule type" value="Genomic_DNA"/>
</dbReference>
<reference evidence="10" key="1">
    <citation type="submission" date="2016-10" db="EMBL/GenBank/DDBJ databases">
        <authorList>
            <person name="Varghese N."/>
            <person name="Submissions S."/>
        </authorList>
    </citation>
    <scope>NUCLEOTIDE SEQUENCE [LARGE SCALE GENOMIC DNA]</scope>
    <source>
        <strain evidence="10">ATCC 700689</strain>
    </source>
</reference>
<feature type="transmembrane region" description="Helical" evidence="7">
    <location>
        <begin position="340"/>
        <end position="359"/>
    </location>
</feature>
<dbReference type="GO" id="GO:0022857">
    <property type="term" value="F:transmembrane transporter activity"/>
    <property type="evidence" value="ECO:0007669"/>
    <property type="project" value="InterPro"/>
</dbReference>
<comment type="subcellular location">
    <subcellularLocation>
        <location evidence="1">Membrane</location>
        <topology evidence="1">Multi-pass membrane protein</topology>
    </subcellularLocation>
</comment>
<dbReference type="InterPro" id="IPR036259">
    <property type="entry name" value="MFS_trans_sf"/>
</dbReference>
<dbReference type="Pfam" id="PF07690">
    <property type="entry name" value="MFS_1"/>
    <property type="match status" value="1"/>
</dbReference>
<dbReference type="Gene3D" id="1.20.1250.20">
    <property type="entry name" value="MFS general substrate transporter like domains"/>
    <property type="match status" value="2"/>
</dbReference>
<evidence type="ECO:0000256" key="2">
    <source>
        <dbReference type="ARBA" id="ARBA00022448"/>
    </source>
</evidence>
<evidence type="ECO:0000256" key="7">
    <source>
        <dbReference type="SAM" id="Phobius"/>
    </source>
</evidence>
<feature type="transmembrane region" description="Helical" evidence="7">
    <location>
        <begin position="116"/>
        <end position="140"/>
    </location>
</feature>
<evidence type="ECO:0000256" key="4">
    <source>
        <dbReference type="ARBA" id="ARBA00022797"/>
    </source>
</evidence>
<dbReference type="AlphaFoldDB" id="A0A1G7RNM9"/>
<keyword evidence="2" id="KW-0813">Transport</keyword>
<dbReference type="InterPro" id="IPR020846">
    <property type="entry name" value="MFS_dom"/>
</dbReference>
<dbReference type="FunFam" id="1.20.1250.20:FF:000018">
    <property type="entry name" value="MFS transporter permease"/>
    <property type="match status" value="1"/>
</dbReference>
<organism evidence="9 10">
    <name type="scientific">Pseudomonas abietaniphila</name>
    <dbReference type="NCBI Taxonomy" id="89065"/>
    <lineage>
        <taxon>Bacteria</taxon>
        <taxon>Pseudomonadati</taxon>
        <taxon>Pseudomonadota</taxon>
        <taxon>Gammaproteobacteria</taxon>
        <taxon>Pseudomonadales</taxon>
        <taxon>Pseudomonadaceae</taxon>
        <taxon>Pseudomonas</taxon>
    </lineage>
</organism>
<dbReference type="PANTHER" id="PTHR43791">
    <property type="entry name" value="PERMEASE-RELATED"/>
    <property type="match status" value="1"/>
</dbReference>
<feature type="transmembrane region" description="Helical" evidence="7">
    <location>
        <begin position="21"/>
        <end position="38"/>
    </location>
</feature>
<evidence type="ECO:0000313" key="9">
    <source>
        <dbReference type="EMBL" id="SDG12387.1"/>
    </source>
</evidence>
<dbReference type="Proteomes" id="UP000182894">
    <property type="component" value="Unassembled WGS sequence"/>
</dbReference>
<keyword evidence="3 7" id="KW-0812">Transmembrane</keyword>
<gene>
    <name evidence="9" type="ORF">SAMN05216605_101206</name>
</gene>